<dbReference type="AlphaFoldDB" id="A0A9P7ASQ0"/>
<accession>A0A9P7ASQ0</accession>
<comment type="caution">
    <text evidence="1">The sequence shown here is derived from an EMBL/GenBank/DDBJ whole genome shotgun (WGS) entry which is preliminary data.</text>
</comment>
<proteinExistence type="predicted"/>
<evidence type="ECO:0000313" key="1">
    <source>
        <dbReference type="EMBL" id="KAG1795508.1"/>
    </source>
</evidence>
<evidence type="ECO:0000313" key="2">
    <source>
        <dbReference type="Proteomes" id="UP000807769"/>
    </source>
</evidence>
<dbReference type="RefSeq" id="XP_041185227.1">
    <property type="nucleotide sequence ID" value="XM_041329706.1"/>
</dbReference>
<dbReference type="GeneID" id="64623723"/>
<sequence length="131" mass="14650">VWLLADETRLVDYIVDKHSKGGDGMNFMKTFWTNTTLHMVAGPVPKGAPKTYNSCQSKWALILKMYKVINKMNDTSGLLYNMEKGANIDDGGETMRADYISVCNPDMRAFKNKGWPHFQKLQGVILATTGG</sequence>
<organism evidence="1 2">
    <name type="scientific">Suillus subaureus</name>
    <dbReference type="NCBI Taxonomy" id="48587"/>
    <lineage>
        <taxon>Eukaryota</taxon>
        <taxon>Fungi</taxon>
        <taxon>Dikarya</taxon>
        <taxon>Basidiomycota</taxon>
        <taxon>Agaricomycotina</taxon>
        <taxon>Agaricomycetes</taxon>
        <taxon>Agaricomycetidae</taxon>
        <taxon>Boletales</taxon>
        <taxon>Suillineae</taxon>
        <taxon>Suillaceae</taxon>
        <taxon>Suillus</taxon>
    </lineage>
</organism>
<name>A0A9P7ASQ0_9AGAM</name>
<dbReference type="Proteomes" id="UP000807769">
    <property type="component" value="Unassembled WGS sequence"/>
</dbReference>
<feature type="non-terminal residue" evidence="1">
    <location>
        <position position="1"/>
    </location>
</feature>
<protein>
    <recommendedName>
        <fullName evidence="3">Myb/SANT-like domain-containing protein</fullName>
    </recommendedName>
</protein>
<dbReference type="EMBL" id="JABBWG010000321">
    <property type="protein sequence ID" value="KAG1795508.1"/>
    <property type="molecule type" value="Genomic_DNA"/>
</dbReference>
<keyword evidence="2" id="KW-1185">Reference proteome</keyword>
<reference evidence="1" key="1">
    <citation type="journal article" date="2020" name="New Phytol.">
        <title>Comparative genomics reveals dynamic genome evolution in host specialist ectomycorrhizal fungi.</title>
        <authorList>
            <person name="Lofgren L.A."/>
            <person name="Nguyen N.H."/>
            <person name="Vilgalys R."/>
            <person name="Ruytinx J."/>
            <person name="Liao H.L."/>
            <person name="Branco S."/>
            <person name="Kuo A."/>
            <person name="LaButti K."/>
            <person name="Lipzen A."/>
            <person name="Andreopoulos W."/>
            <person name="Pangilinan J."/>
            <person name="Riley R."/>
            <person name="Hundley H."/>
            <person name="Na H."/>
            <person name="Barry K."/>
            <person name="Grigoriev I.V."/>
            <person name="Stajich J.E."/>
            <person name="Kennedy P.G."/>
        </authorList>
    </citation>
    <scope>NUCLEOTIDE SEQUENCE</scope>
    <source>
        <strain evidence="1">MN1</strain>
    </source>
</reference>
<dbReference type="OrthoDB" id="2689355at2759"/>
<evidence type="ECO:0008006" key="3">
    <source>
        <dbReference type="Google" id="ProtNLM"/>
    </source>
</evidence>
<gene>
    <name evidence="1" type="ORF">BJ212DRAFT_1250237</name>
</gene>
<feature type="non-terminal residue" evidence="1">
    <location>
        <position position="131"/>
    </location>
</feature>